<dbReference type="GO" id="GO:0008270">
    <property type="term" value="F:zinc ion binding"/>
    <property type="evidence" value="ECO:0007669"/>
    <property type="project" value="UniProtKB-KW"/>
</dbReference>
<proteinExistence type="predicted"/>
<dbReference type="STRING" id="284577.SAMN05216571_108126"/>
<keyword evidence="7" id="KW-1185">Reference proteome</keyword>
<feature type="domain" description="Zinc finger DksA/TraR C4-type" evidence="5">
    <location>
        <begin position="76"/>
        <end position="105"/>
    </location>
</feature>
<dbReference type="AlphaFoldDB" id="A0A1G7T2B8"/>
<evidence type="ECO:0000259" key="5">
    <source>
        <dbReference type="Pfam" id="PF01258"/>
    </source>
</evidence>
<feature type="zinc finger region" description="dksA C4-type" evidence="4">
    <location>
        <begin position="79"/>
        <end position="103"/>
    </location>
</feature>
<dbReference type="EMBL" id="FNCI01000008">
    <property type="protein sequence ID" value="SDG29368.1"/>
    <property type="molecule type" value="Genomic_DNA"/>
</dbReference>
<dbReference type="PANTHER" id="PTHR33823">
    <property type="entry name" value="RNA POLYMERASE-BINDING TRANSCRIPTION FACTOR DKSA-RELATED"/>
    <property type="match status" value="1"/>
</dbReference>
<protein>
    <submittedName>
        <fullName evidence="6">RNA polymerase-binding transcription factor DksA</fullName>
    </submittedName>
</protein>
<reference evidence="6 7" key="1">
    <citation type="submission" date="2016-10" db="EMBL/GenBank/DDBJ databases">
        <authorList>
            <person name="de Groot N.N."/>
        </authorList>
    </citation>
    <scope>NUCLEOTIDE SEQUENCE [LARGE SCALE GENOMIC DNA]</scope>
    <source>
        <strain evidence="6 7">BH539</strain>
    </source>
</reference>
<dbReference type="PANTHER" id="PTHR33823:SF4">
    <property type="entry name" value="GENERAL STRESS PROTEIN 16O"/>
    <property type="match status" value="1"/>
</dbReference>
<evidence type="ECO:0000313" key="7">
    <source>
        <dbReference type="Proteomes" id="UP000198641"/>
    </source>
</evidence>
<accession>A0A1G7T2B8</accession>
<keyword evidence="1" id="KW-0479">Metal-binding</keyword>
<dbReference type="InterPro" id="IPR020458">
    <property type="entry name" value="Znf_DskA_TraR_CS"/>
</dbReference>
<dbReference type="PROSITE" id="PS51128">
    <property type="entry name" value="ZF_DKSA_2"/>
    <property type="match status" value="1"/>
</dbReference>
<dbReference type="InterPro" id="IPR000962">
    <property type="entry name" value="Znf_DskA_TraR"/>
</dbReference>
<keyword evidence="3" id="KW-0862">Zinc</keyword>
<name>A0A1G7T2B8_9GAMM</name>
<dbReference type="RefSeq" id="WP_092526288.1">
    <property type="nucleotide sequence ID" value="NZ_FNCI01000008.1"/>
</dbReference>
<evidence type="ECO:0000256" key="4">
    <source>
        <dbReference type="PROSITE-ProRule" id="PRU00510"/>
    </source>
</evidence>
<dbReference type="Pfam" id="PF01258">
    <property type="entry name" value="zf-dskA_traR"/>
    <property type="match status" value="1"/>
</dbReference>
<evidence type="ECO:0000256" key="2">
    <source>
        <dbReference type="ARBA" id="ARBA00022771"/>
    </source>
</evidence>
<sequence length="110" mass="12433">MSQRTAALEALRDDLIARIERYQASKQRSEGALDKDLEDQSIELENSEVIDSLENEAEAELRQVMHALERIEAGEGERCERCGTTIDDKRLTALPYTTRCINCAEQLSGF</sequence>
<organism evidence="6 7">
    <name type="scientific">Onishia taeanensis</name>
    <dbReference type="NCBI Taxonomy" id="284577"/>
    <lineage>
        <taxon>Bacteria</taxon>
        <taxon>Pseudomonadati</taxon>
        <taxon>Pseudomonadota</taxon>
        <taxon>Gammaproteobacteria</taxon>
        <taxon>Oceanospirillales</taxon>
        <taxon>Halomonadaceae</taxon>
        <taxon>Onishia</taxon>
    </lineage>
</organism>
<dbReference type="PROSITE" id="PS01102">
    <property type="entry name" value="ZF_DKSA_1"/>
    <property type="match status" value="1"/>
</dbReference>
<keyword evidence="2" id="KW-0863">Zinc-finger</keyword>
<dbReference type="Gene3D" id="1.20.120.910">
    <property type="entry name" value="DksA, coiled-coil domain"/>
    <property type="match status" value="1"/>
</dbReference>
<gene>
    <name evidence="6" type="ORF">SAMN05216571_108126</name>
</gene>
<evidence type="ECO:0000313" key="6">
    <source>
        <dbReference type="EMBL" id="SDG29368.1"/>
    </source>
</evidence>
<evidence type="ECO:0000256" key="1">
    <source>
        <dbReference type="ARBA" id="ARBA00022723"/>
    </source>
</evidence>
<dbReference type="Proteomes" id="UP000198641">
    <property type="component" value="Unassembled WGS sequence"/>
</dbReference>
<dbReference type="OrthoDB" id="6064855at2"/>
<dbReference type="SUPFAM" id="SSF57716">
    <property type="entry name" value="Glucocorticoid receptor-like (DNA-binding domain)"/>
    <property type="match status" value="1"/>
</dbReference>
<evidence type="ECO:0000256" key="3">
    <source>
        <dbReference type="ARBA" id="ARBA00022833"/>
    </source>
</evidence>